<reference evidence="2 3" key="1">
    <citation type="journal article" date="2019" name="Int. J. Syst. Evol. Microbiol.">
        <title>The Global Catalogue of Microorganisms (GCM) 10K type strain sequencing project: providing services to taxonomists for standard genome sequencing and annotation.</title>
        <authorList>
            <consortium name="The Broad Institute Genomics Platform"/>
            <consortium name="The Broad Institute Genome Sequencing Center for Infectious Disease"/>
            <person name="Wu L."/>
            <person name="Ma J."/>
        </authorList>
    </citation>
    <scope>NUCLEOTIDE SEQUENCE [LARGE SCALE GENOMIC DNA]</scope>
    <source>
        <strain evidence="2 3">JCM 16083</strain>
    </source>
</reference>
<dbReference type="Proteomes" id="UP001501126">
    <property type="component" value="Unassembled WGS sequence"/>
</dbReference>
<proteinExistence type="predicted"/>
<evidence type="ECO:0000259" key="1">
    <source>
        <dbReference type="Pfam" id="PF19569"/>
    </source>
</evidence>
<sequence length="130" mass="15267">MSEKKKYELEYLLKTSPKVLYNLVATPSGLSEWFADNVNVNKDNIYTFIWDGAEEEARLITKRNGECIKWIWMSDEEEGENTYFEFKIATDPMTKSTLFYVIDFAEEDEVEEATELWESQINELKRILGA</sequence>
<organism evidence="2 3">
    <name type="scientific">Wandonia haliotis</name>
    <dbReference type="NCBI Taxonomy" id="574963"/>
    <lineage>
        <taxon>Bacteria</taxon>
        <taxon>Pseudomonadati</taxon>
        <taxon>Bacteroidota</taxon>
        <taxon>Flavobacteriia</taxon>
        <taxon>Flavobacteriales</taxon>
        <taxon>Crocinitomicaceae</taxon>
        <taxon>Wandonia</taxon>
    </lineage>
</organism>
<comment type="caution">
    <text evidence="2">The sequence shown here is derived from an EMBL/GenBank/DDBJ whole genome shotgun (WGS) entry which is preliminary data.</text>
</comment>
<dbReference type="Pfam" id="PF19569">
    <property type="entry name" value="START_2"/>
    <property type="match status" value="1"/>
</dbReference>
<dbReference type="InterPro" id="IPR045736">
    <property type="entry name" value="START_2"/>
</dbReference>
<dbReference type="RefSeq" id="WP_343783874.1">
    <property type="nucleotide sequence ID" value="NZ_BAAAFH010000001.1"/>
</dbReference>
<dbReference type="InterPro" id="IPR023393">
    <property type="entry name" value="START-like_dom_sf"/>
</dbReference>
<dbReference type="SUPFAM" id="SSF55961">
    <property type="entry name" value="Bet v1-like"/>
    <property type="match status" value="1"/>
</dbReference>
<gene>
    <name evidence="2" type="ORF">GCM10009118_00510</name>
</gene>
<name>A0ABN1MK82_9FLAO</name>
<keyword evidence="3" id="KW-1185">Reference proteome</keyword>
<feature type="domain" description="START-like" evidence="1">
    <location>
        <begin position="1"/>
        <end position="130"/>
    </location>
</feature>
<evidence type="ECO:0000313" key="3">
    <source>
        <dbReference type="Proteomes" id="UP001501126"/>
    </source>
</evidence>
<accession>A0ABN1MK82</accession>
<dbReference type="Gene3D" id="3.30.530.20">
    <property type="match status" value="1"/>
</dbReference>
<evidence type="ECO:0000313" key="2">
    <source>
        <dbReference type="EMBL" id="GAA0873643.1"/>
    </source>
</evidence>
<dbReference type="EMBL" id="BAAAFH010000001">
    <property type="protein sequence ID" value="GAA0873643.1"/>
    <property type="molecule type" value="Genomic_DNA"/>
</dbReference>
<protein>
    <submittedName>
        <fullName evidence="2">START-like domain-containing protein</fullName>
    </submittedName>
</protein>